<evidence type="ECO:0000256" key="1">
    <source>
        <dbReference type="ARBA" id="ARBA00004167"/>
    </source>
</evidence>
<dbReference type="AlphaFoldDB" id="A0A1Y1QXR6"/>
<evidence type="ECO:0000313" key="5">
    <source>
        <dbReference type="EMBL" id="OQX16273.1"/>
    </source>
</evidence>
<dbReference type="PANTHER" id="PTHR36985">
    <property type="entry name" value="TRANSLOCATION AND ASSEMBLY MODULE SUBUNIT TAMB"/>
    <property type="match status" value="1"/>
</dbReference>
<dbReference type="GO" id="GO:0009306">
    <property type="term" value="P:protein secretion"/>
    <property type="evidence" value="ECO:0007669"/>
    <property type="project" value="TreeGrafter"/>
</dbReference>
<protein>
    <submittedName>
        <fullName evidence="5">Uncharacterized protein</fullName>
    </submittedName>
</protein>
<evidence type="ECO:0000256" key="2">
    <source>
        <dbReference type="ARBA" id="ARBA00022692"/>
    </source>
</evidence>
<proteinExistence type="predicted"/>
<dbReference type="Proteomes" id="UP000192491">
    <property type="component" value="Unassembled WGS sequence"/>
</dbReference>
<accession>A0A1Y1QXR6</accession>
<organism evidence="5 6">
    <name type="scientific">Thiothrix lacustris</name>
    <dbReference type="NCBI Taxonomy" id="525917"/>
    <lineage>
        <taxon>Bacteria</taxon>
        <taxon>Pseudomonadati</taxon>
        <taxon>Pseudomonadota</taxon>
        <taxon>Gammaproteobacteria</taxon>
        <taxon>Thiotrichales</taxon>
        <taxon>Thiotrichaceae</taxon>
        <taxon>Thiothrix</taxon>
    </lineage>
</organism>
<keyword evidence="3" id="KW-1133">Transmembrane helix</keyword>
<dbReference type="EMBL" id="MTEJ01000006">
    <property type="protein sequence ID" value="OQX16273.1"/>
    <property type="molecule type" value="Genomic_DNA"/>
</dbReference>
<keyword evidence="4" id="KW-0472">Membrane</keyword>
<evidence type="ECO:0000256" key="3">
    <source>
        <dbReference type="ARBA" id="ARBA00022989"/>
    </source>
</evidence>
<reference evidence="5 6" key="1">
    <citation type="submission" date="2017-01" db="EMBL/GenBank/DDBJ databases">
        <title>Novel large sulfur bacteria in the metagenomes of groundwater-fed chemosynthetic microbial mats in the Lake Huron basin.</title>
        <authorList>
            <person name="Sharrar A.M."/>
            <person name="Flood B.E."/>
            <person name="Bailey J.V."/>
            <person name="Jones D.S."/>
            <person name="Biddanda B."/>
            <person name="Ruberg S.A."/>
            <person name="Marcus D.N."/>
            <person name="Dick G.J."/>
        </authorList>
    </citation>
    <scope>NUCLEOTIDE SEQUENCE [LARGE SCALE GENOMIC DNA]</scope>
    <source>
        <strain evidence="5">A8</strain>
    </source>
</reference>
<dbReference type="GO" id="GO:0097347">
    <property type="term" value="C:TAM protein secretion complex"/>
    <property type="evidence" value="ECO:0007669"/>
    <property type="project" value="TreeGrafter"/>
</dbReference>
<keyword evidence="2" id="KW-0812">Transmembrane</keyword>
<evidence type="ECO:0000256" key="4">
    <source>
        <dbReference type="ARBA" id="ARBA00023136"/>
    </source>
</evidence>
<sequence length="212" mass="22614">MNGKLTDFKTGETLIQAATLAGEGTVASHRVTAQVIHEAGKLDVVASGGWKNAQWQGTIPSLTLRDTPAGDWKMLDPINVQASAKALSSSLICLNNQGARACGKPTWTPAAGFSIAGDLQQIPLVMLRPWLPETVSAAGTANADYRFEQRGGKPVANIALRLPDSSVSVRGSKGKTETLQYSNTRADVSLSDRQMEVQAQLDLVSELWAITR</sequence>
<name>A0A1Y1QXR6_9GAMM</name>
<dbReference type="PANTHER" id="PTHR36985:SF1">
    <property type="entry name" value="TRANSLOCATION AND ASSEMBLY MODULE SUBUNIT TAMB"/>
    <property type="match status" value="1"/>
</dbReference>
<evidence type="ECO:0000313" key="6">
    <source>
        <dbReference type="Proteomes" id="UP000192491"/>
    </source>
</evidence>
<comment type="caution">
    <text evidence="5">The sequence shown here is derived from an EMBL/GenBank/DDBJ whole genome shotgun (WGS) entry which is preliminary data.</text>
</comment>
<dbReference type="GO" id="GO:0005886">
    <property type="term" value="C:plasma membrane"/>
    <property type="evidence" value="ECO:0007669"/>
    <property type="project" value="TreeGrafter"/>
</dbReference>
<gene>
    <name evidence="5" type="ORF">BWK73_04465</name>
</gene>
<comment type="subcellular location">
    <subcellularLocation>
        <location evidence="1">Membrane</location>
        <topology evidence="1">Single-pass membrane protein</topology>
    </subcellularLocation>
</comment>